<keyword evidence="2" id="KW-1185">Reference proteome</keyword>
<accession>A0AAD4SX72</accession>
<feature type="non-terminal residue" evidence="1">
    <location>
        <position position="1"/>
    </location>
</feature>
<dbReference type="Proteomes" id="UP001202328">
    <property type="component" value="Unassembled WGS sequence"/>
</dbReference>
<sequence>KYYLCDATYTHTKGFMTPYRNTRYWLRIFDVVAALERRRKNSIRHTLNLGM</sequence>
<comment type="caution">
    <text evidence="1">The sequence shown here is derived from an EMBL/GenBank/DDBJ whole genome shotgun (WGS) entry which is preliminary data.</text>
</comment>
<dbReference type="AlphaFoldDB" id="A0AAD4SX72"/>
<reference evidence="1" key="1">
    <citation type="submission" date="2022-04" db="EMBL/GenBank/DDBJ databases">
        <title>A functionally conserved STORR gene fusion in Papaver species that diverged 16.8 million years ago.</title>
        <authorList>
            <person name="Catania T."/>
        </authorList>
    </citation>
    <scope>NUCLEOTIDE SEQUENCE</scope>
    <source>
        <strain evidence="1">S-188037</strain>
    </source>
</reference>
<organism evidence="1 2">
    <name type="scientific">Papaver atlanticum</name>
    <dbReference type="NCBI Taxonomy" id="357466"/>
    <lineage>
        <taxon>Eukaryota</taxon>
        <taxon>Viridiplantae</taxon>
        <taxon>Streptophyta</taxon>
        <taxon>Embryophyta</taxon>
        <taxon>Tracheophyta</taxon>
        <taxon>Spermatophyta</taxon>
        <taxon>Magnoliopsida</taxon>
        <taxon>Ranunculales</taxon>
        <taxon>Papaveraceae</taxon>
        <taxon>Papaveroideae</taxon>
        <taxon>Papaver</taxon>
    </lineage>
</organism>
<proteinExistence type="predicted"/>
<dbReference type="EMBL" id="JAJJMB010007708">
    <property type="protein sequence ID" value="KAI3928168.1"/>
    <property type="molecule type" value="Genomic_DNA"/>
</dbReference>
<gene>
    <name evidence="1" type="ORF">MKW98_023769</name>
</gene>
<name>A0AAD4SX72_9MAGN</name>
<evidence type="ECO:0000313" key="1">
    <source>
        <dbReference type="EMBL" id="KAI3928168.1"/>
    </source>
</evidence>
<protein>
    <submittedName>
        <fullName evidence="1">Uncharacterized protein</fullName>
    </submittedName>
</protein>
<evidence type="ECO:0000313" key="2">
    <source>
        <dbReference type="Proteomes" id="UP001202328"/>
    </source>
</evidence>